<feature type="transmembrane region" description="Helical" evidence="1">
    <location>
        <begin position="28"/>
        <end position="47"/>
    </location>
</feature>
<keyword evidence="1" id="KW-0472">Membrane</keyword>
<name>A0A554X4V0_9BURK</name>
<feature type="transmembrane region" description="Helical" evidence="1">
    <location>
        <begin position="202"/>
        <end position="221"/>
    </location>
</feature>
<dbReference type="InterPro" id="IPR002656">
    <property type="entry name" value="Acyl_transf_3_dom"/>
</dbReference>
<feature type="transmembrane region" description="Helical" evidence="1">
    <location>
        <begin position="290"/>
        <end position="308"/>
    </location>
</feature>
<keyword evidence="1" id="KW-0812">Transmembrane</keyword>
<evidence type="ECO:0000313" key="4">
    <source>
        <dbReference type="Proteomes" id="UP000318542"/>
    </source>
</evidence>
<dbReference type="Proteomes" id="UP000318542">
    <property type="component" value="Unassembled WGS sequence"/>
</dbReference>
<dbReference type="RefSeq" id="WP_143901295.1">
    <property type="nucleotide sequence ID" value="NZ_VJOL01000010.1"/>
</dbReference>
<feature type="transmembrane region" description="Helical" evidence="1">
    <location>
        <begin position="227"/>
        <end position="245"/>
    </location>
</feature>
<keyword evidence="3" id="KW-0808">Transferase</keyword>
<keyword evidence="1" id="KW-1133">Transmembrane helix</keyword>
<evidence type="ECO:0000313" key="3">
    <source>
        <dbReference type="EMBL" id="TSE30776.1"/>
    </source>
</evidence>
<keyword evidence="3" id="KW-0012">Acyltransferase</keyword>
<reference evidence="3 4" key="1">
    <citation type="submission" date="2019-07" db="EMBL/GenBank/DDBJ databases">
        <title>Tepidimonas thermarum AA-1 draft genome.</title>
        <authorList>
            <person name="Da Costa M.S."/>
            <person name="Froufe H.J.C."/>
            <person name="Egas C."/>
            <person name="Albuquerque L."/>
        </authorList>
    </citation>
    <scope>NUCLEOTIDE SEQUENCE [LARGE SCALE GENOMIC DNA]</scope>
    <source>
        <strain evidence="3 4">AA-1</strain>
    </source>
</reference>
<dbReference type="InterPro" id="IPR050879">
    <property type="entry name" value="Acyltransferase_3"/>
</dbReference>
<dbReference type="GO" id="GO:0016747">
    <property type="term" value="F:acyltransferase activity, transferring groups other than amino-acyl groups"/>
    <property type="evidence" value="ECO:0007669"/>
    <property type="project" value="InterPro"/>
</dbReference>
<feature type="transmembrane region" description="Helical" evidence="1">
    <location>
        <begin position="147"/>
        <end position="165"/>
    </location>
</feature>
<gene>
    <name evidence="3" type="ORF">Tther_00853</name>
</gene>
<dbReference type="Pfam" id="PF01757">
    <property type="entry name" value="Acyl_transf_3"/>
    <property type="match status" value="1"/>
</dbReference>
<feature type="domain" description="Acyltransferase 3" evidence="2">
    <location>
        <begin position="4"/>
        <end position="305"/>
    </location>
</feature>
<dbReference type="GO" id="GO:0009103">
    <property type="term" value="P:lipopolysaccharide biosynthetic process"/>
    <property type="evidence" value="ECO:0007669"/>
    <property type="project" value="TreeGrafter"/>
</dbReference>
<dbReference type="AlphaFoldDB" id="A0A554X4V0"/>
<proteinExistence type="predicted"/>
<feature type="transmembrane region" description="Helical" evidence="1">
    <location>
        <begin position="257"/>
        <end position="278"/>
    </location>
</feature>
<comment type="caution">
    <text evidence="3">The sequence shown here is derived from an EMBL/GenBank/DDBJ whole genome shotgun (WGS) entry which is preliminary data.</text>
</comment>
<dbReference type="EMBL" id="VJOL01000010">
    <property type="protein sequence ID" value="TSE30776.1"/>
    <property type="molecule type" value="Genomic_DNA"/>
</dbReference>
<feature type="transmembrane region" description="Helical" evidence="1">
    <location>
        <begin position="95"/>
        <end position="115"/>
    </location>
</feature>
<organism evidence="3 4">
    <name type="scientific">Tepidimonas thermarum</name>
    <dbReference type="NCBI Taxonomy" id="335431"/>
    <lineage>
        <taxon>Bacteria</taxon>
        <taxon>Pseudomonadati</taxon>
        <taxon>Pseudomonadota</taxon>
        <taxon>Betaproteobacteria</taxon>
        <taxon>Burkholderiales</taxon>
        <taxon>Tepidimonas</taxon>
    </lineage>
</organism>
<protein>
    <submittedName>
        <fullName evidence="3">Acyltransferase family protein</fullName>
    </submittedName>
</protein>
<keyword evidence="4" id="KW-1185">Reference proteome</keyword>
<evidence type="ECO:0000256" key="1">
    <source>
        <dbReference type="SAM" id="Phobius"/>
    </source>
</evidence>
<evidence type="ECO:0000259" key="2">
    <source>
        <dbReference type="Pfam" id="PF01757"/>
    </source>
</evidence>
<dbReference type="PANTHER" id="PTHR23028:SF53">
    <property type="entry name" value="ACYL_TRANSF_3 DOMAIN-CONTAINING PROTEIN"/>
    <property type="match status" value="1"/>
</dbReference>
<dbReference type="GO" id="GO:0016020">
    <property type="term" value="C:membrane"/>
    <property type="evidence" value="ECO:0007669"/>
    <property type="project" value="TreeGrafter"/>
</dbReference>
<feature type="transmembrane region" description="Helical" evidence="1">
    <location>
        <begin position="171"/>
        <end position="190"/>
    </location>
</feature>
<dbReference type="PANTHER" id="PTHR23028">
    <property type="entry name" value="ACETYLTRANSFERASE"/>
    <property type="match status" value="1"/>
</dbReference>
<accession>A0A554X4V0</accession>
<dbReference type="OrthoDB" id="9814807at2"/>
<feature type="transmembrane region" description="Helical" evidence="1">
    <location>
        <begin position="67"/>
        <end position="83"/>
    </location>
</feature>
<sequence>MFGALRLILALMVALSHAGVSWAGYHLGVPAVVVFLLLSGYVVAAMLQPRPPWARFWAERAVRLLPPYYTAWLVGVLLWWLGVDSPFLQGAHQPGLWLAGLLVIPLNYATLWPALDTFTPVPPAWSLGLEIQFYLLAPWLLAAPRRLWGATILTAGVGALAQLGALPSDALGYRLLVGNLYIFLSGAMLWHAGQGSVPHRRALMALWLWVALVGAVTGAMGRWGQPFVLEVTAGYLVGLPLVAALARRPRTMWDDRLADLAYPLFLIHFAVLWGLQLAGHPPSPTAPAFLLRYVLLALAAAWLVHRVAQRPWRGLRHRLRYPPPIR</sequence>